<gene>
    <name evidence="1" type="ORF">HINF_LOCUS31085</name>
    <name evidence="2" type="ORF">HINF_LOCUS60100</name>
</gene>
<dbReference type="EMBL" id="CATOUU010000715">
    <property type="protein sequence ID" value="CAI9943440.1"/>
    <property type="molecule type" value="Genomic_DNA"/>
</dbReference>
<evidence type="ECO:0000313" key="1">
    <source>
        <dbReference type="EMBL" id="CAI9943440.1"/>
    </source>
</evidence>
<reference evidence="2 3" key="2">
    <citation type="submission" date="2024-07" db="EMBL/GenBank/DDBJ databases">
        <authorList>
            <person name="Akdeniz Z."/>
        </authorList>
    </citation>
    <scope>NUCLEOTIDE SEQUENCE [LARGE SCALE GENOMIC DNA]</scope>
</reference>
<evidence type="ECO:0000313" key="3">
    <source>
        <dbReference type="Proteomes" id="UP001642409"/>
    </source>
</evidence>
<evidence type="ECO:0000313" key="2">
    <source>
        <dbReference type="EMBL" id="CAL6080928.1"/>
    </source>
</evidence>
<reference evidence="1" key="1">
    <citation type="submission" date="2023-06" db="EMBL/GenBank/DDBJ databases">
        <authorList>
            <person name="Kurt Z."/>
        </authorList>
    </citation>
    <scope>NUCLEOTIDE SEQUENCE</scope>
</reference>
<dbReference type="Proteomes" id="UP001642409">
    <property type="component" value="Unassembled WGS sequence"/>
</dbReference>
<organism evidence="1">
    <name type="scientific">Hexamita inflata</name>
    <dbReference type="NCBI Taxonomy" id="28002"/>
    <lineage>
        <taxon>Eukaryota</taxon>
        <taxon>Metamonada</taxon>
        <taxon>Diplomonadida</taxon>
        <taxon>Hexamitidae</taxon>
        <taxon>Hexamitinae</taxon>
        <taxon>Hexamita</taxon>
    </lineage>
</organism>
<dbReference type="AlphaFoldDB" id="A0AA86PNH8"/>
<comment type="caution">
    <text evidence="1">The sequence shown here is derived from an EMBL/GenBank/DDBJ whole genome shotgun (WGS) entry which is preliminary data.</text>
</comment>
<name>A0AA86PNH8_9EUKA</name>
<dbReference type="EMBL" id="CAXDID020000349">
    <property type="protein sequence ID" value="CAL6080928.1"/>
    <property type="molecule type" value="Genomic_DNA"/>
</dbReference>
<protein>
    <submittedName>
        <fullName evidence="2">Hypothetical_protein</fullName>
    </submittedName>
</protein>
<sequence length="123" mass="14024">MQEFSCVDIAIQYDSPECLDILLKKKVGSAFDPIFNAVMRQNTACLRICMKYLQKDIKSNNQCVLEQVAKLNLFNNELQNYFFSSNQNAKAFALAVRADNPGAELAISSQFAFNRAEMYEYEV</sequence>
<proteinExistence type="predicted"/>
<accession>A0AA86PNH8</accession>
<keyword evidence="3" id="KW-1185">Reference proteome</keyword>